<keyword evidence="1" id="KW-0645">Protease</keyword>
<evidence type="ECO:0000256" key="4">
    <source>
        <dbReference type="SAM" id="MobiDB-lite"/>
    </source>
</evidence>
<evidence type="ECO:0000256" key="1">
    <source>
        <dbReference type="ARBA" id="ARBA00022670"/>
    </source>
</evidence>
<dbReference type="EMBL" id="JAELVF020000001">
    <property type="protein sequence ID" value="MBU7596815.1"/>
    <property type="molecule type" value="Genomic_DNA"/>
</dbReference>
<sequence length="397" mass="44177">MAPRHRPHPHPRHRKPRTSALSPAARRGSIGATAAALASVTLLSQQAGADPNDDREGERPTLEQTRSEVDALYRDAGAATQRYNAAKERTDSRRKQVDRLLDQAAERADDLNKARRVLGSYAAAQYRDGGMSDTATLLLSRDPQGYFNQTHVMERMSARQQRAVTTFRDKQRSVAKQRAAAAGRLAELTEAQQELATDKSTVQTKLTEARKLLSKLTAQERARLAAAERERQEEARERAAAAERRAEEARKQQEQAERERREREKEKEQPAPEKPSDGDSYGAKAQKVLAFAKKELGKPYVWGATGPNSYDCSGFTRAAWRTGGLELPRTTFDQVKVGTKVAKSDMRPGDLIFFYADVTHVGIYVGGGQMIHASKPGDDVKYESVDYMPFHSAMRPT</sequence>
<evidence type="ECO:0000313" key="6">
    <source>
        <dbReference type="EMBL" id="MBU7596815.1"/>
    </source>
</evidence>
<evidence type="ECO:0000256" key="2">
    <source>
        <dbReference type="ARBA" id="ARBA00022801"/>
    </source>
</evidence>
<evidence type="ECO:0000256" key="3">
    <source>
        <dbReference type="ARBA" id="ARBA00022807"/>
    </source>
</evidence>
<dbReference type="InterPro" id="IPR000064">
    <property type="entry name" value="NLP_P60_dom"/>
</dbReference>
<protein>
    <submittedName>
        <fullName evidence="6">C40 family peptidase</fullName>
    </submittedName>
</protein>
<proteinExistence type="predicted"/>
<feature type="compositionally biased region" description="Basic and acidic residues" evidence="4">
    <location>
        <begin position="224"/>
        <end position="277"/>
    </location>
</feature>
<feature type="compositionally biased region" description="Basic and acidic residues" evidence="4">
    <location>
        <begin position="52"/>
        <end position="67"/>
    </location>
</feature>
<dbReference type="PANTHER" id="PTHR47053:SF1">
    <property type="entry name" value="MUREIN DD-ENDOPEPTIDASE MEPH-RELATED"/>
    <property type="match status" value="1"/>
</dbReference>
<dbReference type="AlphaFoldDB" id="A0A949JME2"/>
<dbReference type="RefSeq" id="WP_216814830.1">
    <property type="nucleotide sequence ID" value="NZ_JAELVF020000001.1"/>
</dbReference>
<comment type="caution">
    <text evidence="6">The sequence shown here is derived from an EMBL/GenBank/DDBJ whole genome shotgun (WGS) entry which is preliminary data.</text>
</comment>
<keyword evidence="2" id="KW-0378">Hydrolase</keyword>
<dbReference type="GO" id="GO:0008234">
    <property type="term" value="F:cysteine-type peptidase activity"/>
    <property type="evidence" value="ECO:0007669"/>
    <property type="project" value="UniProtKB-KW"/>
</dbReference>
<organism evidence="6 7">
    <name type="scientific">Streptomyces tardus</name>
    <dbReference type="NCBI Taxonomy" id="2780544"/>
    <lineage>
        <taxon>Bacteria</taxon>
        <taxon>Bacillati</taxon>
        <taxon>Actinomycetota</taxon>
        <taxon>Actinomycetes</taxon>
        <taxon>Kitasatosporales</taxon>
        <taxon>Streptomycetaceae</taxon>
        <taxon>Streptomyces</taxon>
    </lineage>
</organism>
<name>A0A949JME2_9ACTN</name>
<reference evidence="6" key="1">
    <citation type="submission" date="2021-06" db="EMBL/GenBank/DDBJ databases">
        <title>Sequencing of actinobacteria type strains.</title>
        <authorList>
            <person name="Nguyen G.-S."/>
            <person name="Wentzel A."/>
        </authorList>
    </citation>
    <scope>NUCLEOTIDE SEQUENCE</scope>
    <source>
        <strain evidence="6">P38-E01</strain>
    </source>
</reference>
<feature type="domain" description="NlpC/P60" evidence="5">
    <location>
        <begin position="282"/>
        <end position="397"/>
    </location>
</feature>
<accession>A0A949JME2</accession>
<feature type="region of interest" description="Disordered" evidence="4">
    <location>
        <begin position="1"/>
        <end position="29"/>
    </location>
</feature>
<gene>
    <name evidence="6" type="ORF">JGS22_003980</name>
</gene>
<feature type="compositionally biased region" description="Basic residues" evidence="4">
    <location>
        <begin position="1"/>
        <end position="17"/>
    </location>
</feature>
<dbReference type="InterPro" id="IPR051202">
    <property type="entry name" value="Peptidase_C40"/>
</dbReference>
<dbReference type="Pfam" id="PF00877">
    <property type="entry name" value="NLPC_P60"/>
    <property type="match status" value="1"/>
</dbReference>
<keyword evidence="3" id="KW-0788">Thiol protease</keyword>
<feature type="region of interest" description="Disordered" evidence="4">
    <location>
        <begin position="43"/>
        <end position="67"/>
    </location>
</feature>
<dbReference type="PROSITE" id="PS51935">
    <property type="entry name" value="NLPC_P60"/>
    <property type="match status" value="1"/>
</dbReference>
<evidence type="ECO:0000259" key="5">
    <source>
        <dbReference type="PROSITE" id="PS51935"/>
    </source>
</evidence>
<dbReference type="GO" id="GO:0006508">
    <property type="term" value="P:proteolysis"/>
    <property type="evidence" value="ECO:0007669"/>
    <property type="project" value="UniProtKB-KW"/>
</dbReference>
<dbReference type="Proteomes" id="UP000694501">
    <property type="component" value="Unassembled WGS sequence"/>
</dbReference>
<keyword evidence="7" id="KW-1185">Reference proteome</keyword>
<feature type="region of interest" description="Disordered" evidence="4">
    <location>
        <begin position="224"/>
        <end position="282"/>
    </location>
</feature>
<dbReference type="PANTHER" id="PTHR47053">
    <property type="entry name" value="MUREIN DD-ENDOPEPTIDASE MEPH-RELATED"/>
    <property type="match status" value="1"/>
</dbReference>
<evidence type="ECO:0000313" key="7">
    <source>
        <dbReference type="Proteomes" id="UP000694501"/>
    </source>
</evidence>